<keyword evidence="3" id="KW-1185">Reference proteome</keyword>
<proteinExistence type="predicted"/>
<dbReference type="AlphaFoldDB" id="A0A3S5AKN2"/>
<feature type="non-terminal residue" evidence="2">
    <location>
        <position position="1"/>
    </location>
</feature>
<reference evidence="2" key="1">
    <citation type="submission" date="2018-11" db="EMBL/GenBank/DDBJ databases">
        <authorList>
            <consortium name="Pathogen Informatics"/>
        </authorList>
    </citation>
    <scope>NUCLEOTIDE SEQUENCE</scope>
</reference>
<gene>
    <name evidence="2" type="ORF">PXEA_LOCUS12398</name>
</gene>
<dbReference type="EMBL" id="CAAALY010039463">
    <property type="protein sequence ID" value="VEL18958.1"/>
    <property type="molecule type" value="Genomic_DNA"/>
</dbReference>
<evidence type="ECO:0000256" key="1">
    <source>
        <dbReference type="SAM" id="MobiDB-lite"/>
    </source>
</evidence>
<accession>A0A3S5AKN2</accession>
<evidence type="ECO:0000313" key="2">
    <source>
        <dbReference type="EMBL" id="VEL18958.1"/>
    </source>
</evidence>
<dbReference type="Proteomes" id="UP000784294">
    <property type="component" value="Unassembled WGS sequence"/>
</dbReference>
<evidence type="ECO:0000313" key="3">
    <source>
        <dbReference type="Proteomes" id="UP000784294"/>
    </source>
</evidence>
<name>A0A3S5AKN2_9PLAT</name>
<sequence length="274" mass="30132">MSFKQLKKASDFKAEKKQEILQRNAFKAATNATHHLQPLNSLDGTINKSLGSGTLIRTPHTSTSLLHLQSTTGPVGISSNLKEDLKSLLMTKRSSHETPSLEDTVSSLPIHSQLISHRCKRGSNAPSNESVLLALGLFPATSAITVGLRGELQSIRQSTGEQESFVLEEAATKRLEKNREKIEETTIILDKDETRLKDIKDYDKELVYKDSESVESTSYSRPIKNFPLTSKAGSLSGEMPMIRNLRMDKIISSLRTPGCGQNSGHSDNSQLADV</sequence>
<feature type="region of interest" description="Disordered" evidence="1">
    <location>
        <begin position="255"/>
        <end position="274"/>
    </location>
</feature>
<protein>
    <submittedName>
        <fullName evidence="2">Uncharacterized protein</fullName>
    </submittedName>
</protein>
<organism evidence="2 3">
    <name type="scientific">Protopolystoma xenopodis</name>
    <dbReference type="NCBI Taxonomy" id="117903"/>
    <lineage>
        <taxon>Eukaryota</taxon>
        <taxon>Metazoa</taxon>
        <taxon>Spiralia</taxon>
        <taxon>Lophotrochozoa</taxon>
        <taxon>Platyhelminthes</taxon>
        <taxon>Monogenea</taxon>
        <taxon>Polyopisthocotylea</taxon>
        <taxon>Polystomatidea</taxon>
        <taxon>Polystomatidae</taxon>
        <taxon>Protopolystoma</taxon>
    </lineage>
</organism>
<comment type="caution">
    <text evidence="2">The sequence shown here is derived from an EMBL/GenBank/DDBJ whole genome shotgun (WGS) entry which is preliminary data.</text>
</comment>